<dbReference type="Proteomes" id="UP000036513">
    <property type="component" value="Unassembled WGS sequence"/>
</dbReference>
<comment type="caution">
    <text evidence="1">The sequence shown here is derived from an EMBL/GenBank/DDBJ whole genome shotgun (WGS) entry which is preliminary data.</text>
</comment>
<sequence>MADTPGLSIQDWIREQLIDDAPLLPPLPVPDTDDLPAEGWMLRQIIAAEVNSEAGRRG</sequence>
<dbReference type="PATRIC" id="fig|37916.4.peg.5938"/>
<dbReference type="STRING" id="37916.MCHLDSM_05918"/>
<accession>A0A0J6YA38</accession>
<organism evidence="1 2">
    <name type="scientific">Mycolicibacterium chlorophenolicum</name>
    <dbReference type="NCBI Taxonomy" id="37916"/>
    <lineage>
        <taxon>Bacteria</taxon>
        <taxon>Bacillati</taxon>
        <taxon>Actinomycetota</taxon>
        <taxon>Actinomycetes</taxon>
        <taxon>Mycobacteriales</taxon>
        <taxon>Mycobacteriaceae</taxon>
        <taxon>Mycolicibacterium</taxon>
    </lineage>
</organism>
<gene>
    <name evidence="1" type="ORF">MCHLDSM_05918</name>
</gene>
<dbReference type="AlphaFoldDB" id="A0A0J6YA38"/>
<evidence type="ECO:0000313" key="2">
    <source>
        <dbReference type="Proteomes" id="UP000036513"/>
    </source>
</evidence>
<dbReference type="RefSeq" id="WP_156455054.1">
    <property type="nucleotide sequence ID" value="NZ_JYNL01000065.1"/>
</dbReference>
<reference evidence="1 2" key="1">
    <citation type="journal article" date="2015" name="Genome Biol. Evol.">
        <title>Characterization of Three Mycobacterium spp. with Potential Use in Bioremediation by Genome Sequencing and Comparative Genomics.</title>
        <authorList>
            <person name="Das S."/>
            <person name="Pettersson B.M."/>
            <person name="Behra P.R."/>
            <person name="Ramesh M."/>
            <person name="Dasgupta S."/>
            <person name="Bhattacharya A."/>
            <person name="Kirsebom L.A."/>
        </authorList>
    </citation>
    <scope>NUCLEOTIDE SEQUENCE [LARGE SCALE GENOMIC DNA]</scope>
    <source>
        <strain evidence="1 2">DSM 43826</strain>
    </source>
</reference>
<evidence type="ECO:0000313" key="1">
    <source>
        <dbReference type="EMBL" id="KMO69806.1"/>
    </source>
</evidence>
<name>A0A0J6YA38_9MYCO</name>
<protein>
    <submittedName>
        <fullName evidence="1">Uncharacterized protein</fullName>
    </submittedName>
</protein>
<dbReference type="EMBL" id="JYNL01000065">
    <property type="protein sequence ID" value="KMO69806.1"/>
    <property type="molecule type" value="Genomic_DNA"/>
</dbReference>
<keyword evidence="2" id="KW-1185">Reference proteome</keyword>
<proteinExistence type="predicted"/>